<dbReference type="Proteomes" id="UP001156951">
    <property type="component" value="Segment"/>
</dbReference>
<evidence type="ECO:0000313" key="1">
    <source>
        <dbReference type="EMBL" id="UVF62262.1"/>
    </source>
</evidence>
<sequence>MTKLDEVLRIHQEICEKARSVIETKGRDYNRGQQDKDTLFNMSVCELLGITENVPQGILVRLSDKFMRLVSLTKDPRENPAVKDESVKDTIEDTINYLVYLYIKYSEIRQSIQKVIVCPYCLKPKCVCNR</sequence>
<dbReference type="EMBL" id="ON649698">
    <property type="protein sequence ID" value="UVF62262.1"/>
    <property type="molecule type" value="Genomic_DNA"/>
</dbReference>
<accession>A0A976YF34</accession>
<evidence type="ECO:0000313" key="2">
    <source>
        <dbReference type="Proteomes" id="UP001156951"/>
    </source>
</evidence>
<reference evidence="1 2" key="1">
    <citation type="submission" date="2022-05" db="EMBL/GenBank/DDBJ databases">
        <title>Diverse viruses of marine archaea discovered using metagenomics.</title>
        <authorList>
            <person name="Zhou Y."/>
        </authorList>
    </citation>
    <scope>NUCLEOTIDE SEQUENCE [LARGE SCALE GENOMIC DNA]</scope>
    <source>
        <strain evidence="1">YSH_1032793</strain>
    </source>
</reference>
<protein>
    <submittedName>
        <fullName evidence="1">Uncharacterized protein</fullName>
    </submittedName>
</protein>
<name>A0A976YF34_9CAUD</name>
<proteinExistence type="predicted"/>
<organism evidence="1 2">
    <name type="scientific">Nitrososphaeria virus YSH_1032793</name>
    <dbReference type="NCBI Taxonomy" id="3071320"/>
    <lineage>
        <taxon>Viruses</taxon>
        <taxon>Duplodnaviria</taxon>
        <taxon>Heunggongvirae</taxon>
        <taxon>Uroviricota</taxon>
        <taxon>Caudoviricetes</taxon>
        <taxon>Juravirales</taxon>
        <taxon>Yanlukaviridae</taxon>
        <taxon>Sweetvirus</taxon>
        <taxon>Sweetvirus yangshanense</taxon>
    </lineage>
</organism>
<keyword evidence="2" id="KW-1185">Reference proteome</keyword>